<dbReference type="InterPro" id="IPR001509">
    <property type="entry name" value="Epimerase_deHydtase"/>
</dbReference>
<dbReference type="AlphaFoldDB" id="A0A1G1ZN98"/>
<dbReference type="Pfam" id="PF01370">
    <property type="entry name" value="Epimerase"/>
    <property type="match status" value="2"/>
</dbReference>
<comment type="caution">
    <text evidence="3">The sequence shown here is derived from an EMBL/GenBank/DDBJ whole genome shotgun (WGS) entry which is preliminary data.</text>
</comment>
<comment type="similarity">
    <text evidence="1">Belongs to the NAD(P)-dependent epimerase/dehydratase family.</text>
</comment>
<dbReference type="STRING" id="1798406.A3A04_00560"/>
<sequence length="361" mass="40932">MNNIQQKVLITGGAGFIGSHTADALSEKGYSIRLFDNLEPPVHNGEWPSYVKKKGYELMRGDVRMKADLEKALKGVSVVYHLAAYQDQMPDFGKFFHTNTVSAALLYEIILEKKLPVIKIVIAGSQFSYGDGIYTCVHDKKTFYPPLRSFVQLEKKEWDILCRHKKPAHFTPFKEDQAVNPTNSYGLSKIAAESLALQLGKTYDIPTVVLRYSIVQGARQSPRNLYSGALRIFVTQALQGSPLTVYEDGNQLRDFVNVHDVVDANLLALIDPKMDFEVWNVGGGRPWKIIDFAKLVLRLAESTSSLEIAGYRRTDTRHAVSDIKKLKKRGWNPYHTPEKSIKEYIEWFKKEGFNKVSKLTK</sequence>
<evidence type="ECO:0000256" key="1">
    <source>
        <dbReference type="ARBA" id="ARBA00007637"/>
    </source>
</evidence>
<protein>
    <recommendedName>
        <fullName evidence="2">NAD-dependent epimerase/dehydratase domain-containing protein</fullName>
    </recommendedName>
</protein>
<accession>A0A1G1ZN98</accession>
<feature type="domain" description="NAD-dependent epimerase/dehydratase" evidence="2">
    <location>
        <begin position="8"/>
        <end position="134"/>
    </location>
</feature>
<evidence type="ECO:0000313" key="4">
    <source>
        <dbReference type="Proteomes" id="UP000178517"/>
    </source>
</evidence>
<feature type="domain" description="NAD-dependent epimerase/dehydratase" evidence="2">
    <location>
        <begin position="171"/>
        <end position="282"/>
    </location>
</feature>
<organism evidence="3 4">
    <name type="scientific">Candidatus Harrisonbacteria bacterium RIFCSPLOWO2_01_FULL_40_28</name>
    <dbReference type="NCBI Taxonomy" id="1798406"/>
    <lineage>
        <taxon>Bacteria</taxon>
        <taxon>Candidatus Harrisoniibacteriota</taxon>
    </lineage>
</organism>
<dbReference type="SUPFAM" id="SSF51735">
    <property type="entry name" value="NAD(P)-binding Rossmann-fold domains"/>
    <property type="match status" value="1"/>
</dbReference>
<reference evidence="3 4" key="1">
    <citation type="journal article" date="2016" name="Nat. Commun.">
        <title>Thousands of microbial genomes shed light on interconnected biogeochemical processes in an aquifer system.</title>
        <authorList>
            <person name="Anantharaman K."/>
            <person name="Brown C.T."/>
            <person name="Hug L.A."/>
            <person name="Sharon I."/>
            <person name="Castelle C.J."/>
            <person name="Probst A.J."/>
            <person name="Thomas B.C."/>
            <person name="Singh A."/>
            <person name="Wilkins M.J."/>
            <person name="Karaoz U."/>
            <person name="Brodie E.L."/>
            <person name="Williams K.H."/>
            <person name="Hubbard S.S."/>
            <person name="Banfield J.F."/>
        </authorList>
    </citation>
    <scope>NUCLEOTIDE SEQUENCE [LARGE SCALE GENOMIC DNA]</scope>
</reference>
<dbReference type="Gene3D" id="3.40.50.720">
    <property type="entry name" value="NAD(P)-binding Rossmann-like Domain"/>
    <property type="match status" value="1"/>
</dbReference>
<name>A0A1G1ZN98_9BACT</name>
<dbReference type="EMBL" id="MHJI01000010">
    <property type="protein sequence ID" value="OGY66044.1"/>
    <property type="molecule type" value="Genomic_DNA"/>
</dbReference>
<dbReference type="PANTHER" id="PTHR43000">
    <property type="entry name" value="DTDP-D-GLUCOSE 4,6-DEHYDRATASE-RELATED"/>
    <property type="match status" value="1"/>
</dbReference>
<gene>
    <name evidence="3" type="ORF">A3A04_00560</name>
</gene>
<evidence type="ECO:0000259" key="2">
    <source>
        <dbReference type="Pfam" id="PF01370"/>
    </source>
</evidence>
<proteinExistence type="inferred from homology"/>
<evidence type="ECO:0000313" key="3">
    <source>
        <dbReference type="EMBL" id="OGY66044.1"/>
    </source>
</evidence>
<dbReference type="InterPro" id="IPR036291">
    <property type="entry name" value="NAD(P)-bd_dom_sf"/>
</dbReference>
<dbReference type="Proteomes" id="UP000178517">
    <property type="component" value="Unassembled WGS sequence"/>
</dbReference>